<accession>C4KG80</accession>
<gene>
    <name evidence="2" type="ordered locus">M164_0988</name>
</gene>
<name>C4KG80_SACI6</name>
<dbReference type="HOGENOM" id="CLU_2821089_0_0_2"/>
<keyword evidence="2" id="KW-0808">Transferase</keyword>
<sequence>MLHKFYNLKNIIILFKCKAIYFVDIPSMLFFLPLYFTLKLLRRKIIFGLHGFIQRIIALKGKYLGI</sequence>
<feature type="transmembrane region" description="Helical" evidence="1">
    <location>
        <begin position="20"/>
        <end position="38"/>
    </location>
</feature>
<dbReference type="Proteomes" id="UP000001479">
    <property type="component" value="Chromosome"/>
</dbReference>
<proteinExistence type="predicted"/>
<dbReference type="EMBL" id="CP001402">
    <property type="protein sequence ID" value="ACR41594.1"/>
    <property type="molecule type" value="Genomic_DNA"/>
</dbReference>
<evidence type="ECO:0000313" key="3">
    <source>
        <dbReference type="Proteomes" id="UP000001479"/>
    </source>
</evidence>
<organism evidence="2 3">
    <name type="scientific">Saccharolobus islandicus (strain M.16.4 / Kamchatka #3)</name>
    <name type="common">Sulfolobus islandicus</name>
    <dbReference type="NCBI Taxonomy" id="426118"/>
    <lineage>
        <taxon>Archaea</taxon>
        <taxon>Thermoproteota</taxon>
        <taxon>Thermoprotei</taxon>
        <taxon>Sulfolobales</taxon>
        <taxon>Sulfolobaceae</taxon>
        <taxon>Saccharolobus</taxon>
    </lineage>
</organism>
<keyword evidence="1" id="KW-1133">Transmembrane helix</keyword>
<evidence type="ECO:0000313" key="2">
    <source>
        <dbReference type="EMBL" id="ACR41594.1"/>
    </source>
</evidence>
<dbReference type="KEGG" id="sid:M164_0988"/>
<keyword evidence="1" id="KW-0812">Transmembrane</keyword>
<reference evidence="2 3" key="1">
    <citation type="journal article" date="2009" name="Proc. Natl. Acad. Sci. U.S.A.">
        <title>Biogeography of the Sulfolobus islandicus pan-genome.</title>
        <authorList>
            <person name="Reno M.L."/>
            <person name="Held N.L."/>
            <person name="Fields C.J."/>
            <person name="Burke P.V."/>
            <person name="Whitaker R.J."/>
        </authorList>
    </citation>
    <scope>NUCLEOTIDE SEQUENCE [LARGE SCALE GENOMIC DNA]</scope>
    <source>
        <strain evidence="3">M.16.4 / Kamchatka #3</strain>
    </source>
</reference>
<keyword evidence="1" id="KW-0472">Membrane</keyword>
<dbReference type="GO" id="GO:0016740">
    <property type="term" value="F:transferase activity"/>
    <property type="evidence" value="ECO:0007669"/>
    <property type="project" value="UniProtKB-KW"/>
</dbReference>
<evidence type="ECO:0000256" key="1">
    <source>
        <dbReference type="SAM" id="Phobius"/>
    </source>
</evidence>
<dbReference type="AlphaFoldDB" id="C4KG80"/>
<protein>
    <submittedName>
        <fullName evidence="2">Glycosyltransferase, putative</fullName>
    </submittedName>
</protein>